<name>A0A4Q4KNJ2_9FLAO</name>
<evidence type="ECO:0000313" key="9">
    <source>
        <dbReference type="EMBL" id="RYM35011.1"/>
    </source>
</evidence>
<dbReference type="CDD" id="cd00130">
    <property type="entry name" value="PAS"/>
    <property type="match status" value="1"/>
</dbReference>
<organism evidence="9 10">
    <name type="scientific">Brumimicrobium glaciale</name>
    <dbReference type="NCBI Taxonomy" id="200475"/>
    <lineage>
        <taxon>Bacteria</taxon>
        <taxon>Pseudomonadati</taxon>
        <taxon>Bacteroidota</taxon>
        <taxon>Flavobacteriia</taxon>
        <taxon>Flavobacteriales</taxon>
        <taxon>Crocinitomicaceae</taxon>
        <taxon>Brumimicrobium</taxon>
    </lineage>
</organism>
<dbReference type="Pfam" id="PF07568">
    <property type="entry name" value="HisKA_2"/>
    <property type="match status" value="1"/>
</dbReference>
<evidence type="ECO:0000256" key="6">
    <source>
        <dbReference type="ARBA" id="ARBA00022777"/>
    </source>
</evidence>
<evidence type="ECO:0000259" key="8">
    <source>
        <dbReference type="PROSITE" id="PS50112"/>
    </source>
</evidence>
<evidence type="ECO:0000313" key="10">
    <source>
        <dbReference type="Proteomes" id="UP000293952"/>
    </source>
</evidence>
<keyword evidence="7" id="KW-0067">ATP-binding</keyword>
<dbReference type="Proteomes" id="UP000293952">
    <property type="component" value="Unassembled WGS sequence"/>
</dbReference>
<dbReference type="InterPro" id="IPR000014">
    <property type="entry name" value="PAS"/>
</dbReference>
<dbReference type="GO" id="GO:0005524">
    <property type="term" value="F:ATP binding"/>
    <property type="evidence" value="ECO:0007669"/>
    <property type="project" value="UniProtKB-KW"/>
</dbReference>
<dbReference type="EC" id="2.7.13.3" evidence="2"/>
<feature type="domain" description="PAS" evidence="8">
    <location>
        <begin position="200"/>
        <end position="231"/>
    </location>
</feature>
<dbReference type="EMBL" id="SETE01000002">
    <property type="protein sequence ID" value="RYM35011.1"/>
    <property type="molecule type" value="Genomic_DNA"/>
</dbReference>
<evidence type="ECO:0000256" key="1">
    <source>
        <dbReference type="ARBA" id="ARBA00000085"/>
    </source>
</evidence>
<dbReference type="InterPro" id="IPR036890">
    <property type="entry name" value="HATPase_C_sf"/>
</dbReference>
<comment type="catalytic activity">
    <reaction evidence="1">
        <text>ATP + protein L-histidine = ADP + protein N-phospho-L-histidine.</text>
        <dbReference type="EC" id="2.7.13.3"/>
    </reaction>
</comment>
<evidence type="ECO:0000256" key="4">
    <source>
        <dbReference type="ARBA" id="ARBA00022679"/>
    </source>
</evidence>
<reference evidence="9 10" key="1">
    <citation type="submission" date="2019-02" db="EMBL/GenBank/DDBJ databases">
        <title>Genome sequence of the sea-ice species Brumimicrobium glaciale.</title>
        <authorList>
            <person name="Bowman J.P."/>
        </authorList>
    </citation>
    <scope>NUCLEOTIDE SEQUENCE [LARGE SCALE GENOMIC DNA]</scope>
    <source>
        <strain evidence="9 10">IC156</strain>
    </source>
</reference>
<keyword evidence="5" id="KW-0547">Nucleotide-binding</keyword>
<evidence type="ECO:0000256" key="7">
    <source>
        <dbReference type="ARBA" id="ARBA00022840"/>
    </source>
</evidence>
<dbReference type="SUPFAM" id="SSF55785">
    <property type="entry name" value="PYP-like sensor domain (PAS domain)"/>
    <property type="match status" value="1"/>
</dbReference>
<dbReference type="SMART" id="SM00091">
    <property type="entry name" value="PAS"/>
    <property type="match status" value="1"/>
</dbReference>
<dbReference type="InterPro" id="IPR013655">
    <property type="entry name" value="PAS_fold_3"/>
</dbReference>
<keyword evidence="4" id="KW-0808">Transferase</keyword>
<proteinExistence type="predicted"/>
<comment type="caution">
    <text evidence="9">The sequence shown here is derived from an EMBL/GenBank/DDBJ whole genome shotgun (WGS) entry which is preliminary data.</text>
</comment>
<keyword evidence="6" id="KW-0418">Kinase</keyword>
<dbReference type="PROSITE" id="PS50112">
    <property type="entry name" value="PAS"/>
    <property type="match status" value="1"/>
</dbReference>
<keyword evidence="3" id="KW-0597">Phosphoprotein</keyword>
<evidence type="ECO:0000256" key="5">
    <source>
        <dbReference type="ARBA" id="ARBA00022741"/>
    </source>
</evidence>
<dbReference type="AlphaFoldDB" id="A0A4Q4KNJ2"/>
<sequence>MREELKKSILEIEKTEAKLSSIKKKLIEQDSFVFDNEVLSDSKSEELADIQFKVSEKEKSIQEKEKFLKIGRWSYNFDVLEWSDEMYKIFEYPENFEGTVLEFYMTCVDYKTAARLKEQSDLLKNPPKNSIMNQVITTPLGNKKLLSFTSNPIHNNAGEIIGIEGLTMDISDKITGSKGLEKFFDLSMDLHCILHLDMYFIKVSPAWTELLGYTEKELLSRSFIDFIHPEDVKKSTISPEDVDNWDSTTTFENRYISKSGETVFLSWNSKIDKETKLLYCTARNITKSTLEKDELLSDLSGKELLLREIHHRVKNNLQIISSLLSLQAGANRDEERLLKLYQDSQSRIKSMAAIHEMFYQSEQLDKIEFGKYMKKLINDLSISFASAENAVNFTIEAEPVYLNLDNAIPLGLIINEVVTNSIKHGGDKEGNVLIFVKMRSLSDGKLQLTIGDTGVNGIKNVLSSSDESLGVLLINSLVDQIDGEIKQMNNCGGTTFQMIFSDAINSTS</sequence>
<dbReference type="InterPro" id="IPR035965">
    <property type="entry name" value="PAS-like_dom_sf"/>
</dbReference>
<evidence type="ECO:0000256" key="2">
    <source>
        <dbReference type="ARBA" id="ARBA00012438"/>
    </source>
</evidence>
<evidence type="ECO:0000256" key="3">
    <source>
        <dbReference type="ARBA" id="ARBA00022553"/>
    </source>
</evidence>
<protein>
    <recommendedName>
        <fullName evidence="2">histidine kinase</fullName>
        <ecNumber evidence="2">2.7.13.3</ecNumber>
    </recommendedName>
</protein>
<accession>A0A4Q4KNJ2</accession>
<dbReference type="InterPro" id="IPR011495">
    <property type="entry name" value="Sig_transdc_His_kin_sub2_dim/P"/>
</dbReference>
<gene>
    <name evidence="9" type="ORF">ERX46_06460</name>
</gene>
<dbReference type="Gene3D" id="3.30.450.20">
    <property type="entry name" value="PAS domain"/>
    <property type="match status" value="1"/>
</dbReference>
<dbReference type="PANTHER" id="PTHR41523">
    <property type="entry name" value="TWO-COMPONENT SYSTEM SENSOR PROTEIN"/>
    <property type="match status" value="1"/>
</dbReference>
<dbReference type="RefSeq" id="WP_130093019.1">
    <property type="nucleotide sequence ID" value="NZ_SETE01000002.1"/>
</dbReference>
<keyword evidence="10" id="KW-1185">Reference proteome</keyword>
<dbReference type="SUPFAM" id="SSF55874">
    <property type="entry name" value="ATPase domain of HSP90 chaperone/DNA topoisomerase II/histidine kinase"/>
    <property type="match status" value="1"/>
</dbReference>
<dbReference type="OrthoDB" id="5522855at2"/>
<dbReference type="GO" id="GO:0004673">
    <property type="term" value="F:protein histidine kinase activity"/>
    <property type="evidence" value="ECO:0007669"/>
    <property type="project" value="UniProtKB-EC"/>
</dbReference>
<dbReference type="Gene3D" id="3.30.565.10">
    <property type="entry name" value="Histidine kinase-like ATPase, C-terminal domain"/>
    <property type="match status" value="1"/>
</dbReference>
<dbReference type="NCBIfam" id="TIGR00229">
    <property type="entry name" value="sensory_box"/>
    <property type="match status" value="1"/>
</dbReference>
<dbReference type="PANTHER" id="PTHR41523:SF8">
    <property type="entry name" value="ETHYLENE RESPONSE SENSOR PROTEIN"/>
    <property type="match status" value="1"/>
</dbReference>
<dbReference type="Pfam" id="PF08447">
    <property type="entry name" value="PAS_3"/>
    <property type="match status" value="1"/>
</dbReference>